<dbReference type="GO" id="GO:0005886">
    <property type="term" value="C:plasma membrane"/>
    <property type="evidence" value="ECO:0007669"/>
    <property type="project" value="UniProtKB-SubCell"/>
</dbReference>
<keyword evidence="10" id="KW-1185">Reference proteome</keyword>
<keyword evidence="3 7" id="KW-0812">Transmembrane</keyword>
<name>A0A8J8GJL1_9BACI</name>
<evidence type="ECO:0000259" key="8">
    <source>
        <dbReference type="PROSITE" id="PS51849"/>
    </source>
</evidence>
<dbReference type="InterPro" id="IPR055431">
    <property type="entry name" value="RsgI_M"/>
</dbReference>
<evidence type="ECO:0000313" key="10">
    <source>
        <dbReference type="Proteomes" id="UP000625804"/>
    </source>
</evidence>
<evidence type="ECO:0000313" key="9">
    <source>
        <dbReference type="EMBL" id="NSL52951.1"/>
    </source>
</evidence>
<evidence type="ECO:0000256" key="7">
    <source>
        <dbReference type="SAM" id="Phobius"/>
    </source>
</evidence>
<gene>
    <name evidence="9" type="ORF">HR057_14435</name>
</gene>
<dbReference type="PROSITE" id="PS51849">
    <property type="entry name" value="RSGI_N"/>
    <property type="match status" value="1"/>
</dbReference>
<dbReference type="Pfam" id="PF23750">
    <property type="entry name" value="RsgI_M"/>
    <property type="match status" value="1"/>
</dbReference>
<keyword evidence="5 7" id="KW-0472">Membrane</keyword>
<comment type="caution">
    <text evidence="9">The sequence shown here is derived from an EMBL/GenBank/DDBJ whole genome shotgun (WGS) entry which is preliminary data.</text>
</comment>
<evidence type="ECO:0000256" key="6">
    <source>
        <dbReference type="SAM" id="MobiDB-lite"/>
    </source>
</evidence>
<feature type="transmembrane region" description="Helical" evidence="7">
    <location>
        <begin position="54"/>
        <end position="75"/>
    </location>
</feature>
<dbReference type="Proteomes" id="UP000625804">
    <property type="component" value="Unassembled WGS sequence"/>
</dbReference>
<keyword evidence="2" id="KW-1003">Cell membrane</keyword>
<evidence type="ECO:0000256" key="1">
    <source>
        <dbReference type="ARBA" id="ARBA00004162"/>
    </source>
</evidence>
<feature type="domain" description="RsgI N-terminal anti-sigma" evidence="8">
    <location>
        <begin position="2"/>
        <end position="51"/>
    </location>
</feature>
<protein>
    <submittedName>
        <fullName evidence="9">Anti-sigma factor domain-containing protein</fullName>
    </submittedName>
</protein>
<dbReference type="EMBL" id="JABTTE010000024">
    <property type="protein sequence ID" value="NSL52951.1"/>
    <property type="molecule type" value="Genomic_DNA"/>
</dbReference>
<comment type="subcellular location">
    <subcellularLocation>
        <location evidence="1">Cell membrane</location>
        <topology evidence="1">Single-pass membrane protein</topology>
    </subcellularLocation>
</comment>
<reference evidence="9" key="1">
    <citation type="submission" date="2020-06" db="EMBL/GenBank/DDBJ databases">
        <title>A novel thermopfilic bacterium from Erzurum, Turkey.</title>
        <authorList>
            <person name="Adiguzel A."/>
            <person name="Ay H."/>
            <person name="Baltaci M.O."/>
        </authorList>
    </citation>
    <scope>NUCLEOTIDE SEQUENCE</scope>
    <source>
        <strain evidence="9">P2</strain>
    </source>
</reference>
<feature type="compositionally biased region" description="Basic and acidic residues" evidence="6">
    <location>
        <begin position="399"/>
        <end position="425"/>
    </location>
</feature>
<sequence>MKQGIVVEVKNRKAIVLTREGAFERVSLKKGEQVEIGSEIEFAETKKIYHSRPIGMGLFIAVVAAVFFLFFPQILPSLNQVNMTVAAYISVDINPSLEVGVNDAMKVIELIPLNESGEKIAAQIGENYRNLTLSQFINQTIDIAEKGGFLKDNKDVLVTATMINKELKTSVEKNLTKIKQEIKEKKSVHVETLESDETARKEAKDLGVSTGKYILYKKAADKLTIEEAKELSITQLFDKIDKKELEDIKKKIMKRDYDKNIKKIEKAENELKKLEAKLKTIQDRNHMKEQKIEQIEKIRNRMNEQRVEIEKIRNQMKDNIHKDLKEKMNNQVLIINNKKIKEDEKKLEKINKLKMENEKKINKVEINNGQKVVQFYDYKKNPVASDKQYKQKLEILKKKMDKQMKKEEKKKDLKQPKIMDKSKVQKERKHYFSGN</sequence>
<organism evidence="9 10">
    <name type="scientific">Calidifontibacillus erzurumensis</name>
    <dbReference type="NCBI Taxonomy" id="2741433"/>
    <lineage>
        <taxon>Bacteria</taxon>
        <taxon>Bacillati</taxon>
        <taxon>Bacillota</taxon>
        <taxon>Bacilli</taxon>
        <taxon>Bacillales</taxon>
        <taxon>Bacillaceae</taxon>
        <taxon>Calidifontibacillus/Schinkia group</taxon>
        <taxon>Calidifontibacillus</taxon>
    </lineage>
</organism>
<accession>A0A8J8GJL1</accession>
<feature type="region of interest" description="Disordered" evidence="6">
    <location>
        <begin position="399"/>
        <end position="435"/>
    </location>
</feature>
<dbReference type="RefSeq" id="WP_173732153.1">
    <property type="nucleotide sequence ID" value="NZ_JABTTE010000024.1"/>
</dbReference>
<dbReference type="Pfam" id="PF12791">
    <property type="entry name" value="RsgI_N"/>
    <property type="match status" value="1"/>
</dbReference>
<keyword evidence="4 7" id="KW-1133">Transmembrane helix</keyword>
<proteinExistence type="predicted"/>
<evidence type="ECO:0000256" key="2">
    <source>
        <dbReference type="ARBA" id="ARBA00022475"/>
    </source>
</evidence>
<evidence type="ECO:0000256" key="4">
    <source>
        <dbReference type="ARBA" id="ARBA00022989"/>
    </source>
</evidence>
<evidence type="ECO:0000256" key="3">
    <source>
        <dbReference type="ARBA" id="ARBA00022692"/>
    </source>
</evidence>
<feature type="compositionally biased region" description="Basic residues" evidence="6">
    <location>
        <begin position="426"/>
        <end position="435"/>
    </location>
</feature>
<dbReference type="InterPro" id="IPR024449">
    <property type="entry name" value="Anti-sigma_RsgI_N"/>
</dbReference>
<evidence type="ECO:0000256" key="5">
    <source>
        <dbReference type="ARBA" id="ARBA00023136"/>
    </source>
</evidence>
<dbReference type="AlphaFoldDB" id="A0A8J8GJL1"/>